<evidence type="ECO:0000313" key="4">
    <source>
        <dbReference type="Proteomes" id="UP001589747"/>
    </source>
</evidence>
<dbReference type="Proteomes" id="UP001589747">
    <property type="component" value="Unassembled WGS sequence"/>
</dbReference>
<dbReference type="SUPFAM" id="SSF56672">
    <property type="entry name" value="DNA/RNA polymerases"/>
    <property type="match status" value="1"/>
</dbReference>
<evidence type="ECO:0000259" key="2">
    <source>
        <dbReference type="PROSITE" id="PS50173"/>
    </source>
</evidence>
<evidence type="ECO:0000256" key="1">
    <source>
        <dbReference type="ARBA" id="ARBA00010945"/>
    </source>
</evidence>
<keyword evidence="4" id="KW-1185">Reference proteome</keyword>
<dbReference type="InterPro" id="IPR001126">
    <property type="entry name" value="UmuC"/>
</dbReference>
<proteinExistence type="inferred from homology"/>
<dbReference type="Gene3D" id="3.30.70.270">
    <property type="match status" value="1"/>
</dbReference>
<organism evidence="3 4">
    <name type="scientific">Paenibacillus aurantiacus</name>
    <dbReference type="NCBI Taxonomy" id="1936118"/>
    <lineage>
        <taxon>Bacteria</taxon>
        <taxon>Bacillati</taxon>
        <taxon>Bacillota</taxon>
        <taxon>Bacilli</taxon>
        <taxon>Bacillales</taxon>
        <taxon>Paenibacillaceae</taxon>
        <taxon>Paenibacillus</taxon>
    </lineage>
</organism>
<comment type="similarity">
    <text evidence="1">Belongs to the DNA polymerase type-Y family.</text>
</comment>
<dbReference type="InterPro" id="IPR043502">
    <property type="entry name" value="DNA/RNA_pol_sf"/>
</dbReference>
<gene>
    <name evidence="3" type="ORF">ACFFSY_18865</name>
</gene>
<dbReference type="RefSeq" id="WP_377496942.1">
    <property type="nucleotide sequence ID" value="NZ_JBHMDO010000032.1"/>
</dbReference>
<reference evidence="3 4" key="1">
    <citation type="submission" date="2024-09" db="EMBL/GenBank/DDBJ databases">
        <authorList>
            <person name="Sun Q."/>
            <person name="Mori K."/>
        </authorList>
    </citation>
    <scope>NUCLEOTIDE SEQUENCE [LARGE SCALE GENOMIC DNA]</scope>
    <source>
        <strain evidence="3 4">TISTR 2452</strain>
    </source>
</reference>
<comment type="caution">
    <text evidence="3">The sequence shown here is derived from an EMBL/GenBank/DDBJ whole genome shotgun (WGS) entry which is preliminary data.</text>
</comment>
<name>A0ABV5KRZ1_9BACL</name>
<evidence type="ECO:0000313" key="3">
    <source>
        <dbReference type="EMBL" id="MFB9327992.1"/>
    </source>
</evidence>
<dbReference type="Pfam" id="PF00817">
    <property type="entry name" value="IMS"/>
    <property type="match status" value="1"/>
</dbReference>
<sequence>TAEELARHIRMRVWKETGINTRIGVSENKILAKIF</sequence>
<feature type="non-terminal residue" evidence="3">
    <location>
        <position position="1"/>
    </location>
</feature>
<dbReference type="EMBL" id="JBHMDO010000032">
    <property type="protein sequence ID" value="MFB9327992.1"/>
    <property type="molecule type" value="Genomic_DNA"/>
</dbReference>
<protein>
    <recommendedName>
        <fullName evidence="2">UmuC domain-containing protein</fullName>
    </recommendedName>
</protein>
<accession>A0ABV5KRZ1</accession>
<dbReference type="PROSITE" id="PS50173">
    <property type="entry name" value="UMUC"/>
    <property type="match status" value="1"/>
</dbReference>
<dbReference type="InterPro" id="IPR043128">
    <property type="entry name" value="Rev_trsase/Diguanyl_cyclase"/>
</dbReference>
<feature type="domain" description="UmuC" evidence="2">
    <location>
        <begin position="1"/>
        <end position="35"/>
    </location>
</feature>